<dbReference type="PANTHER" id="PTHR21963">
    <property type="entry name" value="PF6"/>
    <property type="match status" value="1"/>
</dbReference>
<sequence>ELLRFEDIAEYILKAEQNPAAAVLKEALPVHPGVTGITVLKPYHTEISDKWIKKYDQESIIPPSLRCRDLKTLPPHEYKKPGPIFGTNVGKGLQIN</sequence>
<dbReference type="GO" id="GO:0003351">
    <property type="term" value="P:epithelial cilium movement involved in extracellular fluid movement"/>
    <property type="evidence" value="ECO:0007669"/>
    <property type="project" value="TreeGrafter"/>
</dbReference>
<name>A0A0B6ZPY9_9EUPU</name>
<feature type="non-terminal residue" evidence="1">
    <location>
        <position position="1"/>
    </location>
</feature>
<gene>
    <name evidence="1" type="primary">ORF71659</name>
</gene>
<dbReference type="GO" id="GO:1904158">
    <property type="term" value="P:axonemal central apparatus assembly"/>
    <property type="evidence" value="ECO:0007669"/>
    <property type="project" value="TreeGrafter"/>
</dbReference>
<dbReference type="PANTHER" id="PTHR21963:SF1">
    <property type="entry name" value="SPERM-ASSOCIATED ANTIGEN 17"/>
    <property type="match status" value="1"/>
</dbReference>
<dbReference type="InterPro" id="IPR026173">
    <property type="entry name" value="SPAG17"/>
</dbReference>
<reference evidence="1" key="1">
    <citation type="submission" date="2014-12" db="EMBL/GenBank/DDBJ databases">
        <title>Insight into the proteome of Arion vulgaris.</title>
        <authorList>
            <person name="Aradska J."/>
            <person name="Bulat T."/>
            <person name="Smidak R."/>
            <person name="Sarate P."/>
            <person name="Gangsoo J."/>
            <person name="Sialana F."/>
            <person name="Bilban M."/>
            <person name="Lubec G."/>
        </authorList>
    </citation>
    <scope>NUCLEOTIDE SEQUENCE</scope>
    <source>
        <tissue evidence="1">Skin</tissue>
    </source>
</reference>
<organism evidence="1">
    <name type="scientific">Arion vulgaris</name>
    <dbReference type="NCBI Taxonomy" id="1028688"/>
    <lineage>
        <taxon>Eukaryota</taxon>
        <taxon>Metazoa</taxon>
        <taxon>Spiralia</taxon>
        <taxon>Lophotrochozoa</taxon>
        <taxon>Mollusca</taxon>
        <taxon>Gastropoda</taxon>
        <taxon>Heterobranchia</taxon>
        <taxon>Euthyneura</taxon>
        <taxon>Panpulmonata</taxon>
        <taxon>Eupulmonata</taxon>
        <taxon>Stylommatophora</taxon>
        <taxon>Helicina</taxon>
        <taxon>Arionoidea</taxon>
        <taxon>Arionidae</taxon>
        <taxon>Arion</taxon>
    </lineage>
</organism>
<dbReference type="EMBL" id="HACG01022940">
    <property type="protein sequence ID" value="CEK69805.1"/>
    <property type="molecule type" value="Transcribed_RNA"/>
</dbReference>
<proteinExistence type="predicted"/>
<evidence type="ECO:0000313" key="1">
    <source>
        <dbReference type="EMBL" id="CEK69805.1"/>
    </source>
</evidence>
<dbReference type="AlphaFoldDB" id="A0A0B6ZPY9"/>
<feature type="non-terminal residue" evidence="1">
    <location>
        <position position="96"/>
    </location>
</feature>
<dbReference type="GO" id="GO:1990716">
    <property type="term" value="C:axonemal central apparatus"/>
    <property type="evidence" value="ECO:0007669"/>
    <property type="project" value="TreeGrafter"/>
</dbReference>
<protein>
    <submittedName>
        <fullName evidence="1">Uncharacterized protein</fullName>
    </submittedName>
</protein>
<dbReference type="GO" id="GO:0005576">
    <property type="term" value="C:extracellular region"/>
    <property type="evidence" value="ECO:0007669"/>
    <property type="project" value="GOC"/>
</dbReference>
<accession>A0A0B6ZPY9</accession>